<organism evidence="1 2">
    <name type="scientific">Halalkalibacter alkalisediminis</name>
    <dbReference type="NCBI Taxonomy" id="935616"/>
    <lineage>
        <taxon>Bacteria</taxon>
        <taxon>Bacillati</taxon>
        <taxon>Bacillota</taxon>
        <taxon>Bacilli</taxon>
        <taxon>Bacillales</taxon>
        <taxon>Bacillaceae</taxon>
        <taxon>Halalkalibacter</taxon>
    </lineage>
</organism>
<name>A0ABV6NGX2_9BACI</name>
<reference evidence="1 2" key="1">
    <citation type="submission" date="2024-09" db="EMBL/GenBank/DDBJ databases">
        <authorList>
            <person name="Sun Q."/>
            <person name="Mori K."/>
        </authorList>
    </citation>
    <scope>NUCLEOTIDE SEQUENCE [LARGE SCALE GENOMIC DNA]</scope>
    <source>
        <strain evidence="1 2">NCAIM B.02301</strain>
    </source>
</reference>
<accession>A0ABV6NGX2</accession>
<dbReference type="Proteomes" id="UP001589833">
    <property type="component" value="Unassembled WGS sequence"/>
</dbReference>
<comment type="caution">
    <text evidence="1">The sequence shown here is derived from an EMBL/GenBank/DDBJ whole genome shotgun (WGS) entry which is preliminary data.</text>
</comment>
<protein>
    <submittedName>
        <fullName evidence="1">Uncharacterized protein</fullName>
    </submittedName>
</protein>
<proteinExistence type="predicted"/>
<gene>
    <name evidence="1" type="ORF">ACFFH4_13295</name>
</gene>
<sequence>MKIISWYAHKEKGNKKEEERINLEKSPAKSLFKIKKNKKETENVEDVKE</sequence>
<evidence type="ECO:0000313" key="1">
    <source>
        <dbReference type="EMBL" id="MFC0560024.1"/>
    </source>
</evidence>
<dbReference type="EMBL" id="JBHLTR010000017">
    <property type="protein sequence ID" value="MFC0560024.1"/>
    <property type="molecule type" value="Genomic_DNA"/>
</dbReference>
<keyword evidence="2" id="KW-1185">Reference proteome</keyword>
<dbReference type="RefSeq" id="WP_273840607.1">
    <property type="nucleotide sequence ID" value="NZ_JAQQWT010000002.1"/>
</dbReference>
<evidence type="ECO:0000313" key="2">
    <source>
        <dbReference type="Proteomes" id="UP001589833"/>
    </source>
</evidence>